<keyword evidence="2" id="KW-1185">Reference proteome</keyword>
<name>A0A068Y0D2_ECHMU</name>
<reference evidence="1" key="1">
    <citation type="journal article" date="2013" name="Nature">
        <title>The genomes of four tapeworm species reveal adaptations to parasitism.</title>
        <authorList>
            <person name="Tsai I.J."/>
            <person name="Zarowiecki M."/>
            <person name="Holroyd N."/>
            <person name="Garciarrubio A."/>
            <person name="Sanchez-Flores A."/>
            <person name="Brooks K.L."/>
            <person name="Tracey A."/>
            <person name="Bobes R.J."/>
            <person name="Fragoso G."/>
            <person name="Sciutto E."/>
            <person name="Aslett M."/>
            <person name="Beasley H."/>
            <person name="Bennett H.M."/>
            <person name="Cai J."/>
            <person name="Camicia F."/>
            <person name="Clark R."/>
            <person name="Cucher M."/>
            <person name="De Silva N."/>
            <person name="Day T.A."/>
            <person name="Deplazes P."/>
            <person name="Estrada K."/>
            <person name="Fernandez C."/>
            <person name="Holland P.W."/>
            <person name="Hou J."/>
            <person name="Hu S."/>
            <person name="Huckvale T."/>
            <person name="Hung S.S."/>
            <person name="Kamenetzky L."/>
            <person name="Keane J.A."/>
            <person name="Kiss F."/>
            <person name="Koziol U."/>
            <person name="Lambert O."/>
            <person name="Liu K."/>
            <person name="Luo X."/>
            <person name="Luo Y."/>
            <person name="Macchiaroli N."/>
            <person name="Nichol S."/>
            <person name="Paps J."/>
            <person name="Parkinson J."/>
            <person name="Pouchkina-Stantcheva N."/>
            <person name="Riddiford N."/>
            <person name="Rosenzvit M."/>
            <person name="Salinas G."/>
            <person name="Wasmuth J.D."/>
            <person name="Zamanian M."/>
            <person name="Zheng Y."/>
            <person name="Cai X."/>
            <person name="Soberon X."/>
            <person name="Olson P.D."/>
            <person name="Laclette J.P."/>
            <person name="Brehm K."/>
            <person name="Berriman M."/>
            <person name="Garciarrubio A."/>
            <person name="Bobes R.J."/>
            <person name="Fragoso G."/>
            <person name="Sanchez-Flores A."/>
            <person name="Estrada K."/>
            <person name="Cevallos M.A."/>
            <person name="Morett E."/>
            <person name="Gonzalez V."/>
            <person name="Portillo T."/>
            <person name="Ochoa-Leyva A."/>
            <person name="Jose M.V."/>
            <person name="Sciutto E."/>
            <person name="Landa A."/>
            <person name="Jimenez L."/>
            <person name="Valdes V."/>
            <person name="Carrero J.C."/>
            <person name="Larralde C."/>
            <person name="Morales-Montor J."/>
            <person name="Limon-Lason J."/>
            <person name="Soberon X."/>
            <person name="Laclette J.P."/>
        </authorList>
    </citation>
    <scope>NUCLEOTIDE SEQUENCE [LARGE SCALE GENOMIC DNA]</scope>
</reference>
<accession>A0A068Y0D2</accession>
<dbReference type="AlphaFoldDB" id="A0A068Y0D2"/>
<proteinExistence type="predicted"/>
<sequence length="92" mass="10229">MLCFMWSMADAVELLATYGAGRGKVRVLDCSPPLTMKRSVACKFIDLNYGHRHFPRPLPHPRVSLRQPLQSACLPRPHNTQVDPCITGAADV</sequence>
<dbReference type="Proteomes" id="UP000017246">
    <property type="component" value="Unassembled WGS sequence"/>
</dbReference>
<gene>
    <name evidence="1" type="ORF">EmuJ_000365900</name>
</gene>
<dbReference type="EMBL" id="LN902849">
    <property type="protein sequence ID" value="CDS36553.1"/>
    <property type="molecule type" value="Genomic_DNA"/>
</dbReference>
<evidence type="ECO:0000313" key="2">
    <source>
        <dbReference type="Proteomes" id="UP000017246"/>
    </source>
</evidence>
<protein>
    <submittedName>
        <fullName evidence="1">Uncharacterized protein</fullName>
    </submittedName>
</protein>
<reference evidence="1" key="2">
    <citation type="submission" date="2015-11" db="EMBL/GenBank/DDBJ databases">
        <authorList>
            <person name="Zhang Y."/>
            <person name="Guo Z."/>
        </authorList>
    </citation>
    <scope>NUCLEOTIDE SEQUENCE</scope>
</reference>
<evidence type="ECO:0000313" key="1">
    <source>
        <dbReference type="EMBL" id="CDS36553.1"/>
    </source>
</evidence>
<organism evidence="1 2">
    <name type="scientific">Echinococcus multilocularis</name>
    <name type="common">Fox tapeworm</name>
    <dbReference type="NCBI Taxonomy" id="6211"/>
    <lineage>
        <taxon>Eukaryota</taxon>
        <taxon>Metazoa</taxon>
        <taxon>Spiralia</taxon>
        <taxon>Lophotrochozoa</taxon>
        <taxon>Platyhelminthes</taxon>
        <taxon>Cestoda</taxon>
        <taxon>Eucestoda</taxon>
        <taxon>Cyclophyllidea</taxon>
        <taxon>Taeniidae</taxon>
        <taxon>Echinococcus</taxon>
    </lineage>
</organism>